<feature type="domain" description="LysM" evidence="2">
    <location>
        <begin position="64"/>
        <end position="108"/>
    </location>
</feature>
<dbReference type="InterPro" id="IPR036779">
    <property type="entry name" value="LysM_dom_sf"/>
</dbReference>
<feature type="compositionally biased region" description="Basic and acidic residues" evidence="1">
    <location>
        <begin position="136"/>
        <end position="152"/>
    </location>
</feature>
<dbReference type="SMART" id="SM00257">
    <property type="entry name" value="LysM"/>
    <property type="match status" value="1"/>
</dbReference>
<dbReference type="AlphaFoldDB" id="A0A3M6U861"/>
<gene>
    <name evidence="3" type="ORF">pdam_00022433</name>
</gene>
<dbReference type="OMA" id="WANDNIH"/>
<protein>
    <recommendedName>
        <fullName evidence="2">LysM domain-containing protein</fullName>
    </recommendedName>
</protein>
<dbReference type="CDD" id="cd00118">
    <property type="entry name" value="LysM"/>
    <property type="match status" value="1"/>
</dbReference>
<organism evidence="3 4">
    <name type="scientific">Pocillopora damicornis</name>
    <name type="common">Cauliflower coral</name>
    <name type="synonym">Millepora damicornis</name>
    <dbReference type="NCBI Taxonomy" id="46731"/>
    <lineage>
        <taxon>Eukaryota</taxon>
        <taxon>Metazoa</taxon>
        <taxon>Cnidaria</taxon>
        <taxon>Anthozoa</taxon>
        <taxon>Hexacorallia</taxon>
        <taxon>Scleractinia</taxon>
        <taxon>Astrocoeniina</taxon>
        <taxon>Pocilloporidae</taxon>
        <taxon>Pocillopora</taxon>
    </lineage>
</organism>
<dbReference type="PROSITE" id="PS51782">
    <property type="entry name" value="LYSM"/>
    <property type="match status" value="1"/>
</dbReference>
<accession>A0A3M6U861</accession>
<dbReference type="PANTHER" id="PTHR20932:SF8">
    <property type="entry name" value="LD22649P"/>
    <property type="match status" value="1"/>
</dbReference>
<feature type="compositionally biased region" description="Polar residues" evidence="1">
    <location>
        <begin position="173"/>
        <end position="182"/>
    </location>
</feature>
<dbReference type="Pfam" id="PF01476">
    <property type="entry name" value="LysM"/>
    <property type="match status" value="1"/>
</dbReference>
<evidence type="ECO:0000256" key="1">
    <source>
        <dbReference type="SAM" id="MobiDB-lite"/>
    </source>
</evidence>
<feature type="compositionally biased region" description="Basic and acidic residues" evidence="1">
    <location>
        <begin position="163"/>
        <end position="172"/>
    </location>
</feature>
<dbReference type="SUPFAM" id="SSF54106">
    <property type="entry name" value="LysM domain"/>
    <property type="match status" value="1"/>
</dbReference>
<dbReference type="Gene3D" id="3.10.350.10">
    <property type="entry name" value="LysM domain"/>
    <property type="match status" value="1"/>
</dbReference>
<feature type="region of interest" description="Disordered" evidence="1">
    <location>
        <begin position="1"/>
        <end position="54"/>
    </location>
</feature>
<dbReference type="STRING" id="46731.A0A3M6U861"/>
<evidence type="ECO:0000259" key="2">
    <source>
        <dbReference type="PROSITE" id="PS51782"/>
    </source>
</evidence>
<dbReference type="EMBL" id="RCHS01002044">
    <property type="protein sequence ID" value="RMX49855.1"/>
    <property type="molecule type" value="Genomic_DNA"/>
</dbReference>
<evidence type="ECO:0000313" key="3">
    <source>
        <dbReference type="EMBL" id="RMX49855.1"/>
    </source>
</evidence>
<dbReference type="InterPro" id="IPR045030">
    <property type="entry name" value="LYSM1-4"/>
</dbReference>
<keyword evidence="4" id="KW-1185">Reference proteome</keyword>
<feature type="region of interest" description="Disordered" evidence="1">
    <location>
        <begin position="119"/>
        <end position="182"/>
    </location>
</feature>
<feature type="region of interest" description="Disordered" evidence="1">
    <location>
        <begin position="215"/>
        <end position="265"/>
    </location>
</feature>
<reference evidence="3 4" key="1">
    <citation type="journal article" date="2018" name="Sci. Rep.">
        <title>Comparative analysis of the Pocillopora damicornis genome highlights role of immune system in coral evolution.</title>
        <authorList>
            <person name="Cunning R."/>
            <person name="Bay R.A."/>
            <person name="Gillette P."/>
            <person name="Baker A.C."/>
            <person name="Traylor-Knowles N."/>
        </authorList>
    </citation>
    <scope>NUCLEOTIDE SEQUENCE [LARGE SCALE GENOMIC DNA]</scope>
    <source>
        <strain evidence="3">RSMAS</strain>
        <tissue evidence="3">Whole animal</tissue>
    </source>
</reference>
<dbReference type="OrthoDB" id="2107166at2759"/>
<sequence length="265" mass="29766">MAEGERQNLFSDRGQRNYKSNPLLNSFKKNEASERSSLSESIEAPKSYGATRNPLQPQCDVKLIGHVVEPTDTLQGLAIKYGVTVEQLKRANKIWANDNIHLFKILKIPVRKDSKHYIEDSEFSEDESGTDDSGINEDRGTINSEARVDKGNKSGHMCDGSLEESRETEGERQQQNTASSFLEQLDARIKSSKKESEKLRTVSGPKVIADLERAHASSLTSEDDLFRPLEAGSSRRQRGQVLASKRHVRKEKTAVQDADDQFFEL</sequence>
<name>A0A3M6U861_POCDA</name>
<dbReference type="PANTHER" id="PTHR20932">
    <property type="entry name" value="LYSM AND PUTATIVE PEPTIDOGLYCAN-BINDING DOMAIN-CONTAINING PROTEIN"/>
    <property type="match status" value="1"/>
</dbReference>
<feature type="compositionally biased region" description="Acidic residues" evidence="1">
    <location>
        <begin position="120"/>
        <end position="130"/>
    </location>
</feature>
<dbReference type="InterPro" id="IPR018392">
    <property type="entry name" value="LysM"/>
</dbReference>
<comment type="caution">
    <text evidence="3">The sequence shown here is derived from an EMBL/GenBank/DDBJ whole genome shotgun (WGS) entry which is preliminary data.</text>
</comment>
<evidence type="ECO:0000313" key="4">
    <source>
        <dbReference type="Proteomes" id="UP000275408"/>
    </source>
</evidence>
<proteinExistence type="predicted"/>
<dbReference type="Proteomes" id="UP000275408">
    <property type="component" value="Unassembled WGS sequence"/>
</dbReference>